<evidence type="ECO:0000313" key="1">
    <source>
        <dbReference type="EMBL" id="BBH52141.1"/>
    </source>
</evidence>
<dbReference type="Proteomes" id="UP000291236">
    <property type="component" value="Chromosome"/>
</dbReference>
<dbReference type="RefSeq" id="WP_130606331.1">
    <property type="nucleotide sequence ID" value="NZ_AP019368.1"/>
</dbReference>
<protein>
    <submittedName>
        <fullName evidence="1">Uncharacterized protein</fullName>
    </submittedName>
</protein>
<dbReference type="KEGG" id="sbf:JCM31447_314300"/>
<accession>A0A4P2VHF7</accession>
<dbReference type="AlphaFoldDB" id="A0A4P2VHF7"/>
<evidence type="ECO:0000313" key="2">
    <source>
        <dbReference type="Proteomes" id="UP000291236"/>
    </source>
</evidence>
<dbReference type="OrthoDB" id="5294696at2"/>
<keyword evidence="2" id="KW-1185">Reference proteome</keyword>
<dbReference type="EMBL" id="AP019368">
    <property type="protein sequence ID" value="BBH52141.1"/>
    <property type="molecule type" value="Genomic_DNA"/>
</dbReference>
<sequence length="241" mass="25202">MILNIFQIKFLTIIFILITTPVLFSCGNGNLFSSLTTVSQKDKAQNSIYSGDYPSAISTLVSYLNNNPSDTQAIGMLGTAYMLSAGYNLLNITVSILTNTSSAKNNFQAILSSMPNGSSTNITYLTNAVNILSTISSSQRTANQNYQLALAQAGLAILIIKAVCLDSAGNISTSLTNAMSSADSTKVYTNLQNAQTNLASAGISSGTSTGSSLLANLFSQINATAGASNDAKVTNFIISQQ</sequence>
<reference evidence="1 2" key="1">
    <citation type="submission" date="2018-12" db="EMBL/GenBank/DDBJ databases">
        <title>Rubrispira sanarue gen. nov., sp., nov., a member of the order Silvanigrellales, isolated from a brackish lake in Hamamatsu Japan.</title>
        <authorList>
            <person name="Maejima Y."/>
            <person name="Iino T."/>
            <person name="Muraguchi Y."/>
            <person name="Fukuda K."/>
            <person name="Nojiri H."/>
            <person name="Ohkuma M."/>
            <person name="Moriuchi R."/>
            <person name="Dohra H."/>
            <person name="Kimbara K."/>
            <person name="Shintani M."/>
        </authorList>
    </citation>
    <scope>NUCLEOTIDE SEQUENCE [LARGE SCALE GENOMIC DNA]</scope>
    <source>
        <strain evidence="1 2">RF1110005</strain>
    </source>
</reference>
<name>A0A4P2VHF7_FLUSA</name>
<gene>
    <name evidence="1" type="ORF">JCM31447_314300</name>
</gene>
<organism evidence="1 2">
    <name type="scientific">Fluviispira sanaruensis</name>
    <dbReference type="NCBI Taxonomy" id="2493639"/>
    <lineage>
        <taxon>Bacteria</taxon>
        <taxon>Pseudomonadati</taxon>
        <taxon>Bdellovibrionota</taxon>
        <taxon>Oligoflexia</taxon>
        <taxon>Silvanigrellales</taxon>
        <taxon>Silvanigrellaceae</taxon>
        <taxon>Fluviispira</taxon>
    </lineage>
</organism>
<proteinExistence type="predicted"/>